<reference evidence="1 2" key="1">
    <citation type="journal article" date="2014" name="Curr. Biol.">
        <title>The genome of the clonal raider ant Cerapachys biroi.</title>
        <authorList>
            <person name="Oxley P.R."/>
            <person name="Ji L."/>
            <person name="Fetter-Pruneda I."/>
            <person name="McKenzie S.K."/>
            <person name="Li C."/>
            <person name="Hu H."/>
            <person name="Zhang G."/>
            <person name="Kronauer D.J."/>
        </authorList>
    </citation>
    <scope>NUCLEOTIDE SEQUENCE [LARGE SCALE GENOMIC DNA]</scope>
</reference>
<accession>A0A026W0I3</accession>
<dbReference type="Proteomes" id="UP000053097">
    <property type="component" value="Unassembled WGS sequence"/>
</dbReference>
<keyword evidence="2" id="KW-1185">Reference proteome</keyword>
<organism evidence="1 2">
    <name type="scientific">Ooceraea biroi</name>
    <name type="common">Clonal raider ant</name>
    <name type="synonym">Cerapachys biroi</name>
    <dbReference type="NCBI Taxonomy" id="2015173"/>
    <lineage>
        <taxon>Eukaryota</taxon>
        <taxon>Metazoa</taxon>
        <taxon>Ecdysozoa</taxon>
        <taxon>Arthropoda</taxon>
        <taxon>Hexapoda</taxon>
        <taxon>Insecta</taxon>
        <taxon>Pterygota</taxon>
        <taxon>Neoptera</taxon>
        <taxon>Endopterygota</taxon>
        <taxon>Hymenoptera</taxon>
        <taxon>Apocrita</taxon>
        <taxon>Aculeata</taxon>
        <taxon>Formicoidea</taxon>
        <taxon>Formicidae</taxon>
        <taxon>Dorylinae</taxon>
        <taxon>Ooceraea</taxon>
    </lineage>
</organism>
<dbReference type="AlphaFoldDB" id="A0A026W0I3"/>
<protein>
    <submittedName>
        <fullName evidence="1">Uncharacterized protein</fullName>
    </submittedName>
</protein>
<name>A0A026W0I3_OOCBI</name>
<proteinExistence type="predicted"/>
<gene>
    <name evidence="1" type="ORF">X777_12127</name>
</gene>
<dbReference type="EMBL" id="KK107503">
    <property type="protein sequence ID" value="EZA49582.1"/>
    <property type="molecule type" value="Genomic_DNA"/>
</dbReference>
<evidence type="ECO:0000313" key="2">
    <source>
        <dbReference type="Proteomes" id="UP000053097"/>
    </source>
</evidence>
<sequence>MYHVFTHDLLGIRKAPPPFSYAVNGNLHTFPNPTEVAIQAIRNSNLPPHSAFLIAA</sequence>
<evidence type="ECO:0000313" key="1">
    <source>
        <dbReference type="EMBL" id="EZA49582.1"/>
    </source>
</evidence>